<dbReference type="InterPro" id="IPR004182">
    <property type="entry name" value="GRAM"/>
</dbReference>
<dbReference type="EMBL" id="MRZV01000328">
    <property type="protein sequence ID" value="PIK52456.1"/>
    <property type="molecule type" value="Genomic_DNA"/>
</dbReference>
<dbReference type="Gene3D" id="2.30.29.30">
    <property type="entry name" value="Pleckstrin-homology domain (PH domain)/Phosphotyrosine-binding domain (PTB)"/>
    <property type="match status" value="1"/>
</dbReference>
<name>A0A2G8KWR3_STIJA</name>
<dbReference type="AlphaFoldDB" id="A0A2G8KWR3"/>
<dbReference type="Pfam" id="PF02893">
    <property type="entry name" value="GRAM"/>
    <property type="match status" value="1"/>
</dbReference>
<dbReference type="STRING" id="307972.A0A2G8KWR3"/>
<gene>
    <name evidence="2" type="ORF">BSL78_10660</name>
</gene>
<dbReference type="SMART" id="SM00568">
    <property type="entry name" value="GRAM"/>
    <property type="match status" value="1"/>
</dbReference>
<dbReference type="PANTHER" id="PTHR23319:SF4">
    <property type="entry name" value="GRAM DOMAIN CONTAINING 1B, ISOFORM E"/>
    <property type="match status" value="1"/>
</dbReference>
<sequence length="242" mass="27448">MAVSSATLIKGKAISHMMIVFPYCVHSEIRGLDACFGCSDRDEPWLVEGYCPLCIYLHAFLALKGETTMGNTVSSEQKLDYLKGIFDSVQDDEKMMQEYSCALLRQIHIYGSMYITNKRIYFLSNIVGFKTEVAISLSNVTKITRQYSVGLIPNSIEVVTEDEEKVDDFSEHIPMAMQCSDVSEMQLTLMNFSMKIFDCPIGSFPSDVKSIPTKLPRLYELDNLVIEEFSLHLRHVPLDQSH</sequence>
<dbReference type="GO" id="GO:0140268">
    <property type="term" value="C:endoplasmic reticulum-plasma membrane contact site"/>
    <property type="evidence" value="ECO:0007669"/>
    <property type="project" value="TreeGrafter"/>
</dbReference>
<dbReference type="GO" id="GO:0032366">
    <property type="term" value="P:intracellular sterol transport"/>
    <property type="evidence" value="ECO:0007669"/>
    <property type="project" value="TreeGrafter"/>
</dbReference>
<dbReference type="GO" id="GO:0005789">
    <property type="term" value="C:endoplasmic reticulum membrane"/>
    <property type="evidence" value="ECO:0007669"/>
    <property type="project" value="TreeGrafter"/>
</dbReference>
<evidence type="ECO:0000313" key="2">
    <source>
        <dbReference type="EMBL" id="PIK52456.1"/>
    </source>
</evidence>
<dbReference type="InterPro" id="IPR051482">
    <property type="entry name" value="Cholesterol_transport"/>
</dbReference>
<dbReference type="InterPro" id="IPR011993">
    <property type="entry name" value="PH-like_dom_sf"/>
</dbReference>
<evidence type="ECO:0000313" key="3">
    <source>
        <dbReference type="Proteomes" id="UP000230750"/>
    </source>
</evidence>
<dbReference type="GO" id="GO:0005886">
    <property type="term" value="C:plasma membrane"/>
    <property type="evidence" value="ECO:0007669"/>
    <property type="project" value="TreeGrafter"/>
</dbReference>
<feature type="domain" description="GRAM" evidence="1">
    <location>
        <begin position="80"/>
        <end position="147"/>
    </location>
</feature>
<accession>A0A2G8KWR3</accession>
<dbReference type="GO" id="GO:0032934">
    <property type="term" value="F:sterol binding"/>
    <property type="evidence" value="ECO:0007669"/>
    <property type="project" value="TreeGrafter"/>
</dbReference>
<dbReference type="OrthoDB" id="74360at2759"/>
<protein>
    <recommendedName>
        <fullName evidence="1">GRAM domain-containing protein</fullName>
    </recommendedName>
</protein>
<proteinExistence type="predicted"/>
<organism evidence="2 3">
    <name type="scientific">Stichopus japonicus</name>
    <name type="common">Sea cucumber</name>
    <dbReference type="NCBI Taxonomy" id="307972"/>
    <lineage>
        <taxon>Eukaryota</taxon>
        <taxon>Metazoa</taxon>
        <taxon>Echinodermata</taxon>
        <taxon>Eleutherozoa</taxon>
        <taxon>Echinozoa</taxon>
        <taxon>Holothuroidea</taxon>
        <taxon>Aspidochirotacea</taxon>
        <taxon>Aspidochirotida</taxon>
        <taxon>Stichopodidae</taxon>
        <taxon>Apostichopus</taxon>
    </lineage>
</organism>
<reference evidence="2 3" key="1">
    <citation type="journal article" date="2017" name="PLoS Biol.">
        <title>The sea cucumber genome provides insights into morphological evolution and visceral regeneration.</title>
        <authorList>
            <person name="Zhang X."/>
            <person name="Sun L."/>
            <person name="Yuan J."/>
            <person name="Sun Y."/>
            <person name="Gao Y."/>
            <person name="Zhang L."/>
            <person name="Li S."/>
            <person name="Dai H."/>
            <person name="Hamel J.F."/>
            <person name="Liu C."/>
            <person name="Yu Y."/>
            <person name="Liu S."/>
            <person name="Lin W."/>
            <person name="Guo K."/>
            <person name="Jin S."/>
            <person name="Xu P."/>
            <person name="Storey K.B."/>
            <person name="Huan P."/>
            <person name="Zhang T."/>
            <person name="Zhou Y."/>
            <person name="Zhang J."/>
            <person name="Lin C."/>
            <person name="Li X."/>
            <person name="Xing L."/>
            <person name="Huo D."/>
            <person name="Sun M."/>
            <person name="Wang L."/>
            <person name="Mercier A."/>
            <person name="Li F."/>
            <person name="Yang H."/>
            <person name="Xiang J."/>
        </authorList>
    </citation>
    <scope>NUCLEOTIDE SEQUENCE [LARGE SCALE GENOMIC DNA]</scope>
    <source>
        <strain evidence="2">Shaxun</strain>
        <tissue evidence="2">Muscle</tissue>
    </source>
</reference>
<dbReference type="Proteomes" id="UP000230750">
    <property type="component" value="Unassembled WGS sequence"/>
</dbReference>
<dbReference type="PANTHER" id="PTHR23319">
    <property type="entry name" value="GRAM DOMAIN CONTAINING 1B, ISOFORM E"/>
    <property type="match status" value="1"/>
</dbReference>
<keyword evidence="3" id="KW-1185">Reference proteome</keyword>
<comment type="caution">
    <text evidence="2">The sequence shown here is derived from an EMBL/GenBank/DDBJ whole genome shotgun (WGS) entry which is preliminary data.</text>
</comment>
<evidence type="ECO:0000259" key="1">
    <source>
        <dbReference type="SMART" id="SM00568"/>
    </source>
</evidence>
<dbReference type="GO" id="GO:0120015">
    <property type="term" value="F:sterol transfer activity"/>
    <property type="evidence" value="ECO:0007669"/>
    <property type="project" value="TreeGrafter"/>
</dbReference>